<evidence type="ECO:0000256" key="2">
    <source>
        <dbReference type="ARBA" id="ARBA00010199"/>
    </source>
</evidence>
<comment type="caution">
    <text evidence="6">Lacks conserved residue(s) required for the propagation of feature annotation.</text>
</comment>
<dbReference type="GO" id="GO:0016020">
    <property type="term" value="C:membrane"/>
    <property type="evidence" value="ECO:0007669"/>
    <property type="project" value="UniProtKB-SubCell"/>
</dbReference>
<sequence>MLDRINIMDQRSLIHSETKETSELGGRFWIESKKIWGIGFPASLARVTQFGMFVVTQSFIGHIGKVELAAYALVQILAIRFAHGLLLGMTSATDTLCGQAFGAKQYHMMGVYLQRSLLINLGTATILLPIFVFAGKIFIVLGQDASIANVAGYLSLWFIPIMYFLALHVTIQKYLQAQLKNMIIGWLFAISFGIHVLLSWIFVSKLNMGIPGAMAAMILSNWFVLIGECVYVFGGWCPHTWKGFTWSAFSDLLPVLRLSISSGVMLCLEFWYNSTLVLIAGYMKNAATEISAFSICLNIAGWDFMLCVGLLSAVSVRVGNELGAGNTKAALFSMKVTLTTSIAIGVFFWILCLVVGHNIAYLFTTEEEVVNVVSTLYVLLAFSVLLNSVQPILTGKKSGQWFPFTGIAVGSGRQAMVALVNIGSYYVLGVPTGLLLGYVANLKVQGIWIGMIIGVVIQTLVLGYITFRTDWDEQVRRASARLNQWDLRPPKDSDRLQLS</sequence>
<dbReference type="Pfam" id="PF01554">
    <property type="entry name" value="MatE"/>
    <property type="match status" value="2"/>
</dbReference>
<dbReference type="PANTHER" id="PTHR11206">
    <property type="entry name" value="MULTIDRUG RESISTANCE PROTEIN"/>
    <property type="match status" value="1"/>
</dbReference>
<feature type="transmembrane region" description="Helical" evidence="6">
    <location>
        <begin position="209"/>
        <end position="234"/>
    </location>
</feature>
<keyword evidence="8" id="KW-1185">Reference proteome</keyword>
<comment type="caution">
    <text evidence="7">The sequence shown here is derived from an EMBL/GenBank/DDBJ whole genome shotgun (WGS) entry which is preliminary data.</text>
</comment>
<evidence type="ECO:0000256" key="4">
    <source>
        <dbReference type="ARBA" id="ARBA00022989"/>
    </source>
</evidence>
<reference evidence="7" key="1">
    <citation type="submission" date="2022-02" db="EMBL/GenBank/DDBJ databases">
        <authorList>
            <person name="Henning P.M."/>
            <person name="McCubbin A.G."/>
            <person name="Shore J.S."/>
        </authorList>
    </citation>
    <scope>NUCLEOTIDE SEQUENCE</scope>
    <source>
        <strain evidence="7">F60SS</strain>
        <tissue evidence="7">Leaves</tissue>
    </source>
</reference>
<keyword evidence="3 6" id="KW-0812">Transmembrane</keyword>
<comment type="similarity">
    <text evidence="2 6">Belongs to the multi antimicrobial extrusion (MATE) (TC 2.A.66.1) family.</text>
</comment>
<evidence type="ECO:0000313" key="8">
    <source>
        <dbReference type="Proteomes" id="UP001141552"/>
    </source>
</evidence>
<dbReference type="AlphaFoldDB" id="A0A9Q0FHQ4"/>
<feature type="transmembrane region" description="Helical" evidence="6">
    <location>
        <begin position="369"/>
        <end position="389"/>
    </location>
</feature>
<organism evidence="7 8">
    <name type="scientific">Turnera subulata</name>
    <dbReference type="NCBI Taxonomy" id="218843"/>
    <lineage>
        <taxon>Eukaryota</taxon>
        <taxon>Viridiplantae</taxon>
        <taxon>Streptophyta</taxon>
        <taxon>Embryophyta</taxon>
        <taxon>Tracheophyta</taxon>
        <taxon>Spermatophyta</taxon>
        <taxon>Magnoliopsida</taxon>
        <taxon>eudicotyledons</taxon>
        <taxon>Gunneridae</taxon>
        <taxon>Pentapetalae</taxon>
        <taxon>rosids</taxon>
        <taxon>fabids</taxon>
        <taxon>Malpighiales</taxon>
        <taxon>Passifloraceae</taxon>
        <taxon>Turnera</taxon>
    </lineage>
</organism>
<feature type="transmembrane region" description="Helical" evidence="6">
    <location>
        <begin position="151"/>
        <end position="171"/>
    </location>
</feature>
<keyword evidence="4 6" id="KW-1133">Transmembrane helix</keyword>
<comment type="subcellular location">
    <subcellularLocation>
        <location evidence="1">Membrane</location>
        <topology evidence="1">Multi-pass membrane protein</topology>
    </subcellularLocation>
</comment>
<feature type="transmembrane region" description="Helical" evidence="6">
    <location>
        <begin position="117"/>
        <end position="139"/>
    </location>
</feature>
<feature type="transmembrane region" description="Helical" evidence="6">
    <location>
        <begin position="447"/>
        <end position="467"/>
    </location>
</feature>
<gene>
    <name evidence="7" type="ORF">Tsubulata_004754</name>
</gene>
<accession>A0A9Q0FHQ4</accession>
<name>A0A9Q0FHQ4_9ROSI</name>
<evidence type="ECO:0000256" key="5">
    <source>
        <dbReference type="ARBA" id="ARBA00023136"/>
    </source>
</evidence>
<dbReference type="GO" id="GO:1990961">
    <property type="term" value="P:xenobiotic detoxification by transmembrane export across the plasma membrane"/>
    <property type="evidence" value="ECO:0007669"/>
    <property type="project" value="InterPro"/>
</dbReference>
<feature type="transmembrane region" description="Helical" evidence="6">
    <location>
        <begin position="183"/>
        <end position="203"/>
    </location>
</feature>
<proteinExistence type="inferred from homology"/>
<feature type="transmembrane region" description="Helical" evidence="6">
    <location>
        <begin position="336"/>
        <end position="363"/>
    </location>
</feature>
<protein>
    <recommendedName>
        <fullName evidence="6">Protein DETOXIFICATION</fullName>
    </recommendedName>
    <alternativeName>
        <fullName evidence="6">Multidrug and toxic compound extrusion protein</fullName>
    </alternativeName>
</protein>
<dbReference type="CDD" id="cd13132">
    <property type="entry name" value="MATE_eukaryotic"/>
    <property type="match status" value="1"/>
</dbReference>
<feature type="transmembrane region" description="Helical" evidence="6">
    <location>
        <begin position="292"/>
        <end position="316"/>
    </location>
</feature>
<keyword evidence="5 6" id="KW-0472">Membrane</keyword>
<feature type="transmembrane region" description="Helical" evidence="6">
    <location>
        <begin position="255"/>
        <end position="272"/>
    </location>
</feature>
<evidence type="ECO:0000313" key="7">
    <source>
        <dbReference type="EMBL" id="KAJ4830586.1"/>
    </source>
</evidence>
<dbReference type="InterPro" id="IPR002528">
    <property type="entry name" value="MATE_fam"/>
</dbReference>
<dbReference type="InterPro" id="IPR045069">
    <property type="entry name" value="MATE_euk"/>
</dbReference>
<dbReference type="GO" id="GO:0042910">
    <property type="term" value="F:xenobiotic transmembrane transporter activity"/>
    <property type="evidence" value="ECO:0007669"/>
    <property type="project" value="InterPro"/>
</dbReference>
<dbReference type="OrthoDB" id="2126698at2759"/>
<dbReference type="Proteomes" id="UP001141552">
    <property type="component" value="Unassembled WGS sequence"/>
</dbReference>
<evidence type="ECO:0000256" key="6">
    <source>
        <dbReference type="RuleBase" id="RU004914"/>
    </source>
</evidence>
<dbReference type="NCBIfam" id="TIGR00797">
    <property type="entry name" value="matE"/>
    <property type="match status" value="1"/>
</dbReference>
<dbReference type="GO" id="GO:0015297">
    <property type="term" value="F:antiporter activity"/>
    <property type="evidence" value="ECO:0007669"/>
    <property type="project" value="InterPro"/>
</dbReference>
<dbReference type="EMBL" id="JAKUCV010005600">
    <property type="protein sequence ID" value="KAJ4830586.1"/>
    <property type="molecule type" value="Genomic_DNA"/>
</dbReference>
<evidence type="ECO:0000256" key="1">
    <source>
        <dbReference type="ARBA" id="ARBA00004141"/>
    </source>
</evidence>
<reference evidence="7" key="2">
    <citation type="journal article" date="2023" name="Plants (Basel)">
        <title>Annotation of the Turnera subulata (Passifloraceae) Draft Genome Reveals the S-Locus Evolved after the Divergence of Turneroideae from Passifloroideae in a Stepwise Manner.</title>
        <authorList>
            <person name="Henning P.M."/>
            <person name="Roalson E.H."/>
            <person name="Mir W."/>
            <person name="McCubbin A.G."/>
            <person name="Shore J.S."/>
        </authorList>
    </citation>
    <scope>NUCLEOTIDE SEQUENCE</scope>
    <source>
        <strain evidence="7">F60SS</strain>
    </source>
</reference>
<evidence type="ECO:0000256" key="3">
    <source>
        <dbReference type="ARBA" id="ARBA00022692"/>
    </source>
</evidence>